<accession>A0A9Q1DQ60</accession>
<evidence type="ECO:0000313" key="13">
    <source>
        <dbReference type="EMBL" id="KAJ8276551.1"/>
    </source>
</evidence>
<reference evidence="13" key="1">
    <citation type="journal article" date="2023" name="Science">
        <title>Genome structures resolve the early diversification of teleost fishes.</title>
        <authorList>
            <person name="Parey E."/>
            <person name="Louis A."/>
            <person name="Montfort J."/>
            <person name="Bouchez O."/>
            <person name="Roques C."/>
            <person name="Iampietro C."/>
            <person name="Lluch J."/>
            <person name="Castinel A."/>
            <person name="Donnadieu C."/>
            <person name="Desvignes T."/>
            <person name="Floi Bucao C."/>
            <person name="Jouanno E."/>
            <person name="Wen M."/>
            <person name="Mejri S."/>
            <person name="Dirks R."/>
            <person name="Jansen H."/>
            <person name="Henkel C."/>
            <person name="Chen W.J."/>
            <person name="Zahm M."/>
            <person name="Cabau C."/>
            <person name="Klopp C."/>
            <person name="Thompson A.W."/>
            <person name="Robinson-Rechavi M."/>
            <person name="Braasch I."/>
            <person name="Lecointre G."/>
            <person name="Bobe J."/>
            <person name="Postlethwait J.H."/>
            <person name="Berthelot C."/>
            <person name="Roest Crollius H."/>
            <person name="Guiguen Y."/>
        </authorList>
    </citation>
    <scope>NUCLEOTIDE SEQUENCE</scope>
    <source>
        <strain evidence="13">Concon-B</strain>
    </source>
</reference>
<dbReference type="InterPro" id="IPR009800">
    <property type="entry name" value="HCR"/>
</dbReference>
<evidence type="ECO:0000256" key="4">
    <source>
        <dbReference type="ARBA" id="ARBA00016468"/>
    </source>
</evidence>
<dbReference type="PANTHER" id="PTHR46822">
    <property type="entry name" value="COILED-COIL ALPHA-HELICAL ROD PROTEIN 1"/>
    <property type="match status" value="1"/>
</dbReference>
<feature type="coiled-coil region" evidence="11">
    <location>
        <begin position="449"/>
        <end position="511"/>
    </location>
</feature>
<feature type="coiled-coil region" evidence="11">
    <location>
        <begin position="362"/>
        <end position="389"/>
    </location>
</feature>
<feature type="region of interest" description="Disordered" evidence="12">
    <location>
        <begin position="843"/>
        <end position="870"/>
    </location>
</feature>
<evidence type="ECO:0000256" key="2">
    <source>
        <dbReference type="ARBA" id="ARBA00004123"/>
    </source>
</evidence>
<dbReference type="Pfam" id="PF07111">
    <property type="entry name" value="HCR"/>
    <property type="match status" value="1"/>
</dbReference>
<dbReference type="GO" id="GO:0030154">
    <property type="term" value="P:cell differentiation"/>
    <property type="evidence" value="ECO:0007669"/>
    <property type="project" value="UniProtKB-KW"/>
</dbReference>
<evidence type="ECO:0000256" key="5">
    <source>
        <dbReference type="ARBA" id="ARBA00022473"/>
    </source>
</evidence>
<feature type="coiled-coil region" evidence="11">
    <location>
        <begin position="264"/>
        <end position="337"/>
    </location>
</feature>
<dbReference type="GO" id="GO:0005737">
    <property type="term" value="C:cytoplasm"/>
    <property type="evidence" value="ECO:0007669"/>
    <property type="project" value="UniProtKB-SubCell"/>
</dbReference>
<proteinExistence type="predicted"/>
<keyword evidence="6" id="KW-0963">Cytoplasm</keyword>
<dbReference type="GO" id="GO:0005814">
    <property type="term" value="C:centriole"/>
    <property type="evidence" value="ECO:0007669"/>
    <property type="project" value="TreeGrafter"/>
</dbReference>
<feature type="coiled-coil region" evidence="11">
    <location>
        <begin position="617"/>
        <end position="701"/>
    </location>
</feature>
<keyword evidence="9" id="KW-0539">Nucleus</keyword>
<dbReference type="EMBL" id="JAFJMO010000005">
    <property type="protein sequence ID" value="KAJ8276551.1"/>
    <property type="molecule type" value="Genomic_DNA"/>
</dbReference>
<comment type="function">
    <text evidence="1">May be a regulator of keratinocyte proliferation or differentiation.</text>
</comment>
<comment type="subcellular location">
    <subcellularLocation>
        <location evidence="3">Cytoplasm</location>
    </subcellularLocation>
    <subcellularLocation>
        <location evidence="2">Nucleus</location>
    </subcellularLocation>
</comment>
<dbReference type="AlphaFoldDB" id="A0A9Q1DQ60"/>
<evidence type="ECO:0000256" key="11">
    <source>
        <dbReference type="SAM" id="Coils"/>
    </source>
</evidence>
<keyword evidence="5" id="KW-0217">Developmental protein</keyword>
<protein>
    <recommendedName>
        <fullName evidence="4">Coiled-coil alpha-helical rod protein 1</fullName>
    </recommendedName>
    <alternativeName>
        <fullName evidence="10">Alpha-helical coiled-coil rod protein</fullName>
    </alternativeName>
</protein>
<evidence type="ECO:0000256" key="6">
    <source>
        <dbReference type="ARBA" id="ARBA00022490"/>
    </source>
</evidence>
<dbReference type="GO" id="GO:0005634">
    <property type="term" value="C:nucleus"/>
    <property type="evidence" value="ECO:0007669"/>
    <property type="project" value="UniProtKB-SubCell"/>
</dbReference>
<evidence type="ECO:0000256" key="12">
    <source>
        <dbReference type="SAM" id="MobiDB-lite"/>
    </source>
</evidence>
<keyword evidence="14" id="KW-1185">Reference proteome</keyword>
<dbReference type="PANTHER" id="PTHR46822:SF1">
    <property type="entry name" value="COILED-COIL ALPHA-HELICAL ROD PROTEIN 1"/>
    <property type="match status" value="1"/>
</dbReference>
<dbReference type="GO" id="GO:0006611">
    <property type="term" value="P:protein export from nucleus"/>
    <property type="evidence" value="ECO:0007669"/>
    <property type="project" value="TreeGrafter"/>
</dbReference>
<evidence type="ECO:0000256" key="9">
    <source>
        <dbReference type="ARBA" id="ARBA00023242"/>
    </source>
</evidence>
<feature type="coiled-coil region" evidence="11">
    <location>
        <begin position="147"/>
        <end position="174"/>
    </location>
</feature>
<evidence type="ECO:0000256" key="1">
    <source>
        <dbReference type="ARBA" id="ARBA00003936"/>
    </source>
</evidence>
<evidence type="ECO:0000256" key="7">
    <source>
        <dbReference type="ARBA" id="ARBA00022782"/>
    </source>
</evidence>
<dbReference type="Proteomes" id="UP001152803">
    <property type="component" value="Unassembled WGS sequence"/>
</dbReference>
<name>A0A9Q1DQ60_CONCO</name>
<comment type="caution">
    <text evidence="13">The sequence shown here is derived from an EMBL/GenBank/DDBJ whole genome shotgun (WGS) entry which is preliminary data.</text>
</comment>
<feature type="coiled-coil region" evidence="11">
    <location>
        <begin position="742"/>
        <end position="776"/>
    </location>
</feature>
<evidence type="ECO:0000256" key="8">
    <source>
        <dbReference type="ARBA" id="ARBA00023054"/>
    </source>
</evidence>
<dbReference type="OrthoDB" id="193258at2759"/>
<evidence type="ECO:0000313" key="14">
    <source>
        <dbReference type="Proteomes" id="UP001152803"/>
    </source>
</evidence>
<evidence type="ECO:0000256" key="10">
    <source>
        <dbReference type="ARBA" id="ARBA00031932"/>
    </source>
</evidence>
<gene>
    <name evidence="13" type="ORF">COCON_G00083030</name>
</gene>
<organism evidence="13 14">
    <name type="scientific">Conger conger</name>
    <name type="common">Conger eel</name>
    <name type="synonym">Muraena conger</name>
    <dbReference type="NCBI Taxonomy" id="82655"/>
    <lineage>
        <taxon>Eukaryota</taxon>
        <taxon>Metazoa</taxon>
        <taxon>Chordata</taxon>
        <taxon>Craniata</taxon>
        <taxon>Vertebrata</taxon>
        <taxon>Euteleostomi</taxon>
        <taxon>Actinopterygii</taxon>
        <taxon>Neopterygii</taxon>
        <taxon>Teleostei</taxon>
        <taxon>Anguilliformes</taxon>
        <taxon>Congridae</taxon>
        <taxon>Conger</taxon>
    </lineage>
</organism>
<keyword evidence="7" id="KW-0221">Differentiation</keyword>
<sequence length="870" mass="99691">MERRNVDEKLSAPADFVASDLRNKREMEAAHTNLIPPSHFTSCLQPSTTVAMPGPAIGRGSPMTWRMPVQAAPLGIENGNPWLAVAQAQQEIVELRKTNQRLMELHGNSSRVRTLGPHQEITSEMSPAERSDPPGNCWIDAERKLEAERLRAEVENLRGQVDALKEAIGRQRDDIKKRDHSLNRKSEEQEELRAELCQTKTDLGDSRSELGRNRAEQEQLCVELEKLKKMGVERDRLEAQRTESELCRKETFEESCKVEILKLKEELVETQMKHQAELQQLSIKHHAEVAALGQTSADVQDRLHYATEEISNLERRLQQVSEERDQLTEELSQVGKAYETQSTTLQRLRNYVGQLVPERQEEAKQSDMIQKLEKEKEALQVTAELLTIRLNSLVDILAIQEKEMGDKVLSDPLLKVGSKASRVLRCWREKVFVLLVQLRSKDIEQRGERVKLLSTISTLEQEVKGLMNQARMSQHSLQDRIAELDLERVKRETAERELAQALAGNEKLKGLSQMTGSAMKTMSEAVQRFALMFEDKLTEVQAAQRHLHGLSQRLTFAKGRVDTIQGLVMRKEALWKVQQASKQPDPASECHHKELALVCEERDHLVQELKRTPDLIAKALSEAQQRFESELKELKQALLQSTEKALMAEAGHTQTQQKLQEAHTDLEEQTKTLKQLQDELVNQQEQSERALREKVSETETRFAQQRTELEFLLNTARREHTKAVLTLRQSERQMERDRERLREVHLLQDEQIQREMQELQKQLQEMDKDRNILLAIVHENGFLDQWKRARTAALSTSRDLDTQHQRTPSGKVMQFQSKAKPLNREMMSVLHDLQALSATVVNSTEISSEEDDDGETTGPSKTVEGLPHNV</sequence>
<keyword evidence="8 11" id="KW-0175">Coiled coil</keyword>
<evidence type="ECO:0000256" key="3">
    <source>
        <dbReference type="ARBA" id="ARBA00004496"/>
    </source>
</evidence>